<evidence type="ECO:0000256" key="1">
    <source>
        <dbReference type="SAM" id="MobiDB-lite"/>
    </source>
</evidence>
<dbReference type="Proteomes" id="UP000324222">
    <property type="component" value="Unassembled WGS sequence"/>
</dbReference>
<evidence type="ECO:0000313" key="2">
    <source>
        <dbReference type="EMBL" id="MPD02930.1"/>
    </source>
</evidence>
<dbReference type="EMBL" id="VSRR010133812">
    <property type="protein sequence ID" value="MPD02930.1"/>
    <property type="molecule type" value="Genomic_DNA"/>
</dbReference>
<keyword evidence="3" id="KW-1185">Reference proteome</keyword>
<evidence type="ECO:0000313" key="3">
    <source>
        <dbReference type="Proteomes" id="UP000324222"/>
    </source>
</evidence>
<protein>
    <submittedName>
        <fullName evidence="2">Uncharacterized protein</fullName>
    </submittedName>
</protein>
<feature type="compositionally biased region" description="Basic residues" evidence="1">
    <location>
        <begin position="55"/>
        <end position="65"/>
    </location>
</feature>
<feature type="region of interest" description="Disordered" evidence="1">
    <location>
        <begin position="1"/>
        <end position="79"/>
    </location>
</feature>
<dbReference type="AlphaFoldDB" id="A0A5B7K787"/>
<gene>
    <name evidence="2" type="ORF">E2C01_098539</name>
</gene>
<organism evidence="2 3">
    <name type="scientific">Portunus trituberculatus</name>
    <name type="common">Swimming crab</name>
    <name type="synonym">Neptunus trituberculatus</name>
    <dbReference type="NCBI Taxonomy" id="210409"/>
    <lineage>
        <taxon>Eukaryota</taxon>
        <taxon>Metazoa</taxon>
        <taxon>Ecdysozoa</taxon>
        <taxon>Arthropoda</taxon>
        <taxon>Crustacea</taxon>
        <taxon>Multicrustacea</taxon>
        <taxon>Malacostraca</taxon>
        <taxon>Eumalacostraca</taxon>
        <taxon>Eucarida</taxon>
        <taxon>Decapoda</taxon>
        <taxon>Pleocyemata</taxon>
        <taxon>Brachyura</taxon>
        <taxon>Eubrachyura</taxon>
        <taxon>Portunoidea</taxon>
        <taxon>Portunidae</taxon>
        <taxon>Portuninae</taxon>
        <taxon>Portunus</taxon>
    </lineage>
</organism>
<feature type="compositionally biased region" description="Basic and acidic residues" evidence="1">
    <location>
        <begin position="29"/>
        <end position="54"/>
    </location>
</feature>
<sequence length="79" mass="9112">MKDFPSLSHCSPHHQHPTCPARGPFQVRGGDREEEQRGRNKLTEIEEKGVTERRGKGRMMTRMRKGMGGIGRRQERKKA</sequence>
<accession>A0A5B7K787</accession>
<comment type="caution">
    <text evidence="2">The sequence shown here is derived from an EMBL/GenBank/DDBJ whole genome shotgun (WGS) entry which is preliminary data.</text>
</comment>
<name>A0A5B7K787_PORTR</name>
<proteinExistence type="predicted"/>
<reference evidence="2 3" key="1">
    <citation type="submission" date="2019-05" db="EMBL/GenBank/DDBJ databases">
        <title>Another draft genome of Portunus trituberculatus and its Hox gene families provides insights of decapod evolution.</title>
        <authorList>
            <person name="Jeong J.-H."/>
            <person name="Song I."/>
            <person name="Kim S."/>
            <person name="Choi T."/>
            <person name="Kim D."/>
            <person name="Ryu S."/>
            <person name="Kim W."/>
        </authorList>
    </citation>
    <scope>NUCLEOTIDE SEQUENCE [LARGE SCALE GENOMIC DNA]</scope>
    <source>
        <tissue evidence="2">Muscle</tissue>
    </source>
</reference>